<keyword evidence="3" id="KW-1185">Reference proteome</keyword>
<dbReference type="KEGG" id="pagb:AWM79_13795"/>
<evidence type="ECO:0000313" key="2">
    <source>
        <dbReference type="EMBL" id="AMB86317.1"/>
    </source>
</evidence>
<proteinExistence type="predicted"/>
<reference evidence="2 3" key="1">
    <citation type="submission" date="2016-01" db="EMBL/GenBank/DDBJ databases">
        <authorList>
            <person name="McClelland M."/>
            <person name="Jain A."/>
            <person name="Saraogi P."/>
            <person name="Mendelson R."/>
            <person name="Westerman R."/>
            <person name="SanMiguel P."/>
            <person name="Csonka L."/>
        </authorList>
    </citation>
    <scope>NUCLEOTIDE SEQUENCE [LARGE SCALE GENOMIC DNA]</scope>
    <source>
        <strain evidence="2 3">NCPPB 2472</strain>
    </source>
</reference>
<organism evidence="2 3">
    <name type="scientific">Pseudomonas agarici</name>
    <dbReference type="NCBI Taxonomy" id="46677"/>
    <lineage>
        <taxon>Bacteria</taxon>
        <taxon>Pseudomonadati</taxon>
        <taxon>Pseudomonadota</taxon>
        <taxon>Gammaproteobacteria</taxon>
        <taxon>Pseudomonadales</taxon>
        <taxon>Pseudomonadaceae</taxon>
        <taxon>Pseudomonas</taxon>
    </lineage>
</organism>
<evidence type="ECO:0000256" key="1">
    <source>
        <dbReference type="SAM" id="MobiDB-lite"/>
    </source>
</evidence>
<sequence length="112" mass="12735">MSRNLSQYRYFQRPPRPVGHSSSMSCLTINQPGARLALNNLLDLISHEIHQQDDEKVHRLTFKSGQTLCITVDARLITVRGPRIDFHTDSHYPSTTYLEDPALSSDTNKILS</sequence>
<name>A0A0X1T2J0_PSEAA</name>
<gene>
    <name evidence="2" type="ORF">AWM79_13795</name>
</gene>
<feature type="region of interest" description="Disordered" evidence="1">
    <location>
        <begin position="1"/>
        <end position="24"/>
    </location>
</feature>
<evidence type="ECO:0000313" key="3">
    <source>
        <dbReference type="Proteomes" id="UP000063229"/>
    </source>
</evidence>
<accession>A0A0X1T2J0</accession>
<protein>
    <submittedName>
        <fullName evidence="2">Uncharacterized protein</fullName>
    </submittedName>
</protein>
<dbReference type="AlphaFoldDB" id="A0A0X1T2J0"/>
<dbReference type="Proteomes" id="UP000063229">
    <property type="component" value="Chromosome"/>
</dbReference>
<dbReference type="RefSeq" id="WP_060783083.1">
    <property type="nucleotide sequence ID" value="NZ_CP014135.1"/>
</dbReference>
<dbReference type="EMBL" id="CP014135">
    <property type="protein sequence ID" value="AMB86317.1"/>
    <property type="molecule type" value="Genomic_DNA"/>
</dbReference>